<name>A0A6A6DEC8_9PEZI</name>
<dbReference type="Proteomes" id="UP000800200">
    <property type="component" value="Unassembled WGS sequence"/>
</dbReference>
<dbReference type="EMBL" id="ML994681">
    <property type="protein sequence ID" value="KAF2177831.1"/>
    <property type="molecule type" value="Genomic_DNA"/>
</dbReference>
<feature type="region of interest" description="Disordered" evidence="1">
    <location>
        <begin position="1"/>
        <end position="22"/>
    </location>
</feature>
<evidence type="ECO:0000256" key="1">
    <source>
        <dbReference type="SAM" id="MobiDB-lite"/>
    </source>
</evidence>
<sequence>TGAPLDHLKSALSSAAQESSPKISPLLQKYQHFRLRLGHKIEKKSGNHRFFDAPVAGIVCMDKELGRVYAISVRL</sequence>
<reference evidence="2" key="1">
    <citation type="journal article" date="2020" name="Stud. Mycol.">
        <title>101 Dothideomycetes genomes: a test case for predicting lifestyles and emergence of pathogens.</title>
        <authorList>
            <person name="Haridas S."/>
            <person name="Albert R."/>
            <person name="Binder M."/>
            <person name="Bloem J."/>
            <person name="Labutti K."/>
            <person name="Salamov A."/>
            <person name="Andreopoulos B."/>
            <person name="Baker S."/>
            <person name="Barry K."/>
            <person name="Bills G."/>
            <person name="Bluhm B."/>
            <person name="Cannon C."/>
            <person name="Castanera R."/>
            <person name="Culley D."/>
            <person name="Daum C."/>
            <person name="Ezra D."/>
            <person name="Gonzalez J."/>
            <person name="Henrissat B."/>
            <person name="Kuo A."/>
            <person name="Liang C."/>
            <person name="Lipzen A."/>
            <person name="Lutzoni F."/>
            <person name="Magnuson J."/>
            <person name="Mondo S."/>
            <person name="Nolan M."/>
            <person name="Ohm R."/>
            <person name="Pangilinan J."/>
            <person name="Park H.-J."/>
            <person name="Ramirez L."/>
            <person name="Alfaro M."/>
            <person name="Sun H."/>
            <person name="Tritt A."/>
            <person name="Yoshinaga Y."/>
            <person name="Zwiers L.-H."/>
            <person name="Turgeon B."/>
            <person name="Goodwin S."/>
            <person name="Spatafora J."/>
            <person name="Crous P."/>
            <person name="Grigoriev I."/>
        </authorList>
    </citation>
    <scope>NUCLEOTIDE SEQUENCE</scope>
    <source>
        <strain evidence="2">CBS 207.26</strain>
    </source>
</reference>
<evidence type="ECO:0000313" key="2">
    <source>
        <dbReference type="EMBL" id="KAF2177831.1"/>
    </source>
</evidence>
<evidence type="ECO:0000313" key="3">
    <source>
        <dbReference type="Proteomes" id="UP000800200"/>
    </source>
</evidence>
<feature type="non-terminal residue" evidence="2">
    <location>
        <position position="1"/>
    </location>
</feature>
<organism evidence="2 3">
    <name type="scientific">Zopfia rhizophila CBS 207.26</name>
    <dbReference type="NCBI Taxonomy" id="1314779"/>
    <lineage>
        <taxon>Eukaryota</taxon>
        <taxon>Fungi</taxon>
        <taxon>Dikarya</taxon>
        <taxon>Ascomycota</taxon>
        <taxon>Pezizomycotina</taxon>
        <taxon>Dothideomycetes</taxon>
        <taxon>Dothideomycetes incertae sedis</taxon>
        <taxon>Zopfiaceae</taxon>
        <taxon>Zopfia</taxon>
    </lineage>
</organism>
<gene>
    <name evidence="2" type="ORF">K469DRAFT_806087</name>
</gene>
<accession>A0A6A6DEC8</accession>
<keyword evidence="3" id="KW-1185">Reference proteome</keyword>
<dbReference type="OrthoDB" id="41362at2759"/>
<dbReference type="AlphaFoldDB" id="A0A6A6DEC8"/>
<protein>
    <submittedName>
        <fullName evidence="2">Uncharacterized protein</fullName>
    </submittedName>
</protein>
<feature type="compositionally biased region" description="Polar residues" evidence="1">
    <location>
        <begin position="11"/>
        <end position="22"/>
    </location>
</feature>
<proteinExistence type="predicted"/>